<dbReference type="AlphaFoldDB" id="A0AA37MH86"/>
<reference evidence="2" key="2">
    <citation type="submission" date="2021-08" db="EMBL/GenBank/DDBJ databases">
        <authorList>
            <person name="Tani A."/>
            <person name="Ola A."/>
            <person name="Ogura Y."/>
            <person name="Katsura K."/>
            <person name="Hayashi T."/>
        </authorList>
    </citation>
    <scope>NUCLEOTIDE SEQUENCE</scope>
    <source>
        <strain evidence="2">NBRC 103626</strain>
    </source>
</reference>
<accession>A0AA37MH86</accession>
<reference evidence="2" key="1">
    <citation type="journal article" date="2016" name="Front. Microbiol.">
        <title>Genome Sequence of the Piezophilic, Mesophilic Sulfate-Reducing Bacterium Desulfovibrio indicus J2T.</title>
        <authorList>
            <person name="Cao J."/>
            <person name="Maignien L."/>
            <person name="Shao Z."/>
            <person name="Alain K."/>
            <person name="Jebbar M."/>
        </authorList>
    </citation>
    <scope>NUCLEOTIDE SEQUENCE</scope>
    <source>
        <strain evidence="2">NBRC 103626</strain>
    </source>
</reference>
<keyword evidence="3" id="KW-1185">Reference proteome</keyword>
<evidence type="ECO:0000256" key="1">
    <source>
        <dbReference type="SAM" id="SignalP"/>
    </source>
</evidence>
<dbReference type="Proteomes" id="UP001055108">
    <property type="component" value="Unassembled WGS sequence"/>
</dbReference>
<dbReference type="EMBL" id="BPQM01000160">
    <property type="protein sequence ID" value="GJD81768.1"/>
    <property type="molecule type" value="Genomic_DNA"/>
</dbReference>
<sequence>MPRRVARALAPMLLSTTLAGPVGAAMPDWAEAYTREAIVAPVTLENARKYRWYQIGAVLRSEHPRVYDDEIRPAQERLKRHGNALFEELKGQVDTLLALTPSLDEAGPFHKHCHWILERPPGEFPTKLQIDLEAYCREKAVPALYLRLVTERAQKLDVRLATLRRLDVGYPGHLVGSPGFVGRADVPGAYARALEDRLVAAQPRVIADLAESFRAKTLGGDPLQTDVAQCRDLLGPWYPQRDTARDMMLGDPMRSAGAGTEAALRFEQAVGGACRREAKAWLMRQQPEIDDAIRTSFATLDPNQGPILAVGTRCTGVLGRWFSSFDGFELSLTGPLQQTCRQQAQGLNERAVDIRARALAARFAAAPKTLDGLERNGWFGVSADDLQAAHDPRDPERGEVDTLMQTRVDALVRPLREAARDAALAEIRGFYEQAGLADAELQPARRICGPYLGRSTRMLPPGGGDLRQAIGEACRDEEKRVVVHRADAAFAAAGIEPVLGKGRLVLSAPDGRLTYADPRAVVIAAAGNGLQVRFRRTTSWFFWTKENLRVTPFGRDTPVLAGDLAADTHPSGGKVWRVTDLQALPGLGGPLATLACLTQGPEATHALASLGLAGMVSIFVLDLPRTGVELFLAAGTLSTSMGQCEDARRSYFALPGPGAS</sequence>
<comment type="caution">
    <text evidence="2">The sequence shown here is derived from an EMBL/GenBank/DDBJ whole genome shotgun (WGS) entry which is preliminary data.</text>
</comment>
<keyword evidence="1" id="KW-0732">Signal</keyword>
<proteinExistence type="predicted"/>
<evidence type="ECO:0000313" key="2">
    <source>
        <dbReference type="EMBL" id="GJD81768.1"/>
    </source>
</evidence>
<protein>
    <submittedName>
        <fullName evidence="2">Uncharacterized protein</fullName>
    </submittedName>
</protein>
<gene>
    <name evidence="2" type="ORF">NBEOAGPD_5022</name>
</gene>
<organism evidence="2 3">
    <name type="scientific">Methylobacterium gregans</name>
    <dbReference type="NCBI Taxonomy" id="374424"/>
    <lineage>
        <taxon>Bacteria</taxon>
        <taxon>Pseudomonadati</taxon>
        <taxon>Pseudomonadota</taxon>
        <taxon>Alphaproteobacteria</taxon>
        <taxon>Hyphomicrobiales</taxon>
        <taxon>Methylobacteriaceae</taxon>
        <taxon>Methylobacterium</taxon>
    </lineage>
</organism>
<feature type="signal peptide" evidence="1">
    <location>
        <begin position="1"/>
        <end position="24"/>
    </location>
</feature>
<evidence type="ECO:0000313" key="3">
    <source>
        <dbReference type="Proteomes" id="UP001055108"/>
    </source>
</evidence>
<feature type="chain" id="PRO_5041350662" evidence="1">
    <location>
        <begin position="25"/>
        <end position="660"/>
    </location>
</feature>
<name>A0AA37MH86_9HYPH</name>